<keyword evidence="7" id="KW-1185">Reference proteome</keyword>
<dbReference type="InterPro" id="IPR049381">
    <property type="entry name" value="UbiD-like_C"/>
</dbReference>
<comment type="caution">
    <text evidence="6">The sequence shown here is derived from an EMBL/GenBank/DDBJ whole genome shotgun (WGS) entry which is preliminary data.</text>
</comment>
<dbReference type="Proteomes" id="UP000028631">
    <property type="component" value="Unassembled WGS sequence"/>
</dbReference>
<reference evidence="6 7" key="1">
    <citation type="submission" date="2014-07" db="EMBL/GenBank/DDBJ databases">
        <title>Draft Genome Sequences of Environmental Pseudomonas syringae strains.</title>
        <authorList>
            <person name="Baltrus D.A."/>
            <person name="Berge O."/>
            <person name="Morris C."/>
        </authorList>
    </citation>
    <scope>NUCLEOTIDE SEQUENCE [LARGE SCALE GENOMIC DNA]</scope>
    <source>
        <strain evidence="6 7">GAW0119</strain>
    </source>
</reference>
<name>A0A085V570_PSESX</name>
<dbReference type="PATRIC" id="fig|317.175.peg.5208"/>
<dbReference type="GO" id="GO:0008694">
    <property type="term" value="F:4-hydroxy-3-polyprenylbenzoate decarboxylase activity"/>
    <property type="evidence" value="ECO:0007669"/>
    <property type="project" value="TreeGrafter"/>
</dbReference>
<dbReference type="InterPro" id="IPR049383">
    <property type="entry name" value="UbiD-like_N"/>
</dbReference>
<evidence type="ECO:0000313" key="7">
    <source>
        <dbReference type="Proteomes" id="UP000028631"/>
    </source>
</evidence>
<gene>
    <name evidence="6" type="ORF">IV01_25005</name>
</gene>
<feature type="domain" description="3-octaprenyl-4-hydroxybenzoate carboxy-lyase-like N-terminal" evidence="4">
    <location>
        <begin position="23"/>
        <end position="99"/>
    </location>
</feature>
<dbReference type="NCBIfam" id="TIGR00148">
    <property type="entry name" value="UbiD family decarboxylase"/>
    <property type="match status" value="1"/>
</dbReference>
<evidence type="ECO:0000259" key="4">
    <source>
        <dbReference type="Pfam" id="PF20695"/>
    </source>
</evidence>
<dbReference type="Pfam" id="PF01977">
    <property type="entry name" value="UbiD"/>
    <property type="match status" value="1"/>
</dbReference>
<sequence>MSNHQLSAHDQPLPPGATLRGWLDHLQSTQRLTLVEAGTPLRFGVAAVANRLDGQSASLFLAPDQHEIPVVSGLLSDRLWMAEAMGVKPAEVLNRFQEASLNPIAGEEVADAPCQTVVLHQVDLLKQLPIPTHNEHDSGAYITAGLLITRNPRTGIQNVSIHRLQVSSANRLGALLLPRHALAFFQEVEGTGEDLEVAVVIGADPLTLLASQAIVPIDHDELEIAGALHGRPLPLVRCVTNRIRVPAEAEIVLEGRLLANVRELEGPFGEFPQYYGERAERHVIEVDAITHRLAPIFHTIVGGGLEHLLLGGIPREATLLAHLRRSFPGVRDVHLAKGGVCRYHLYVQLDKRSEGEAKNVILGAFGGHYDLKHVVVVDLDVDIHNPTEVEWAIATRFQADRDLVLVHEAQGSKLDPSTRDGVGSKMGYDATVPLSAPPMRFTRIRVPGEAEVDLDAVTCPAPVDWQHLF</sequence>
<dbReference type="PANTHER" id="PTHR30108:SF17">
    <property type="entry name" value="FERULIC ACID DECARBOXYLASE 1"/>
    <property type="match status" value="1"/>
</dbReference>
<dbReference type="EMBL" id="JPQU01000100">
    <property type="protein sequence ID" value="KFE50583.1"/>
    <property type="molecule type" value="Genomic_DNA"/>
</dbReference>
<dbReference type="InterPro" id="IPR002830">
    <property type="entry name" value="UbiD"/>
</dbReference>
<evidence type="ECO:0000256" key="2">
    <source>
        <dbReference type="ARBA" id="ARBA00023211"/>
    </source>
</evidence>
<dbReference type="AlphaFoldDB" id="A0A085V570"/>
<evidence type="ECO:0000313" key="6">
    <source>
        <dbReference type="EMBL" id="KFE50583.1"/>
    </source>
</evidence>
<proteinExistence type="inferred from homology"/>
<evidence type="ECO:0000256" key="1">
    <source>
        <dbReference type="ARBA" id="ARBA00010021"/>
    </source>
</evidence>
<organism evidence="6 7">
    <name type="scientific">Pseudomonas syringae</name>
    <dbReference type="NCBI Taxonomy" id="317"/>
    <lineage>
        <taxon>Bacteria</taxon>
        <taxon>Pseudomonadati</taxon>
        <taxon>Pseudomonadota</taxon>
        <taxon>Gammaproteobacteria</taxon>
        <taxon>Pseudomonadales</taxon>
        <taxon>Pseudomonadaceae</taxon>
        <taxon>Pseudomonas</taxon>
    </lineage>
</organism>
<comment type="similarity">
    <text evidence="1">Belongs to the UbiD family.</text>
</comment>
<dbReference type="InterPro" id="IPR048304">
    <property type="entry name" value="UbiD_Rift_dom"/>
</dbReference>
<protein>
    <submittedName>
        <fullName evidence="6">3-octaprenyl-4-hydroxybenzoate carboxy-lyase</fullName>
    </submittedName>
</protein>
<dbReference type="GO" id="GO:0006744">
    <property type="term" value="P:ubiquinone biosynthetic process"/>
    <property type="evidence" value="ECO:0007669"/>
    <property type="project" value="TreeGrafter"/>
</dbReference>
<dbReference type="SUPFAM" id="SSF50475">
    <property type="entry name" value="FMN-binding split barrel"/>
    <property type="match status" value="1"/>
</dbReference>
<dbReference type="Pfam" id="PF20695">
    <property type="entry name" value="UbiD_N"/>
    <property type="match status" value="1"/>
</dbReference>
<dbReference type="RefSeq" id="WP_050508038.1">
    <property type="nucleotide sequence ID" value="NZ_JPQU01000100.1"/>
</dbReference>
<dbReference type="PANTHER" id="PTHR30108">
    <property type="entry name" value="3-OCTAPRENYL-4-HYDROXYBENZOATE CARBOXY-LYASE-RELATED"/>
    <property type="match status" value="1"/>
</dbReference>
<evidence type="ECO:0000259" key="3">
    <source>
        <dbReference type="Pfam" id="PF01977"/>
    </source>
</evidence>
<dbReference type="Gene3D" id="3.40.1670.10">
    <property type="entry name" value="UbiD C-terminal domain-like"/>
    <property type="match status" value="1"/>
</dbReference>
<dbReference type="GO" id="GO:0005829">
    <property type="term" value="C:cytosol"/>
    <property type="evidence" value="ECO:0007669"/>
    <property type="project" value="TreeGrafter"/>
</dbReference>
<dbReference type="OrthoDB" id="9809841at2"/>
<feature type="domain" description="3-octaprenyl-4-hydroxybenzoate carboxy-lyase-like C-terminal" evidence="5">
    <location>
        <begin position="310"/>
        <end position="430"/>
    </location>
</feature>
<evidence type="ECO:0000259" key="5">
    <source>
        <dbReference type="Pfam" id="PF20696"/>
    </source>
</evidence>
<dbReference type="SUPFAM" id="SSF143968">
    <property type="entry name" value="UbiD C-terminal domain-like"/>
    <property type="match status" value="1"/>
</dbReference>
<keyword evidence="6" id="KW-0456">Lyase</keyword>
<keyword evidence="2" id="KW-0464">Manganese</keyword>
<dbReference type="Pfam" id="PF20696">
    <property type="entry name" value="UbiD_C"/>
    <property type="match status" value="1"/>
</dbReference>
<dbReference type="FunFam" id="3.40.1670.10:FF:000003">
    <property type="entry name" value="Phenolic acid decarboxylase"/>
    <property type="match status" value="1"/>
</dbReference>
<accession>A0A085V570</accession>
<feature type="domain" description="3-octaprenyl-4-hydroxybenzoate carboxy-lyase-like Rift-related" evidence="3">
    <location>
        <begin position="109"/>
        <end position="303"/>
    </location>
</feature>